<evidence type="ECO:0000256" key="3">
    <source>
        <dbReference type="ARBA" id="ARBA00023242"/>
    </source>
</evidence>
<dbReference type="VEuPathDB" id="MicrosporidiaDB:NEQG_01416"/>
<organism evidence="5 6">
    <name type="scientific">Nematocida parisii (strain ERTm3)</name>
    <name type="common">Nematode killer fungus</name>
    <dbReference type="NCBI Taxonomy" id="935791"/>
    <lineage>
        <taxon>Eukaryota</taxon>
        <taxon>Fungi</taxon>
        <taxon>Fungi incertae sedis</taxon>
        <taxon>Microsporidia</taxon>
        <taxon>Nematocida</taxon>
    </lineage>
</organism>
<dbReference type="AlphaFoldDB" id="I3EHM9"/>
<dbReference type="SUPFAM" id="SSF50249">
    <property type="entry name" value="Nucleic acid-binding proteins"/>
    <property type="match status" value="1"/>
</dbReference>
<gene>
    <name evidence="5" type="ORF">NEQG_01416</name>
</gene>
<keyword evidence="3" id="KW-0539">Nucleus</keyword>
<dbReference type="PANTHER" id="PTHR13989">
    <property type="entry name" value="REPLICATION PROTEIN A-RELATED"/>
    <property type="match status" value="1"/>
</dbReference>
<evidence type="ECO:0000256" key="2">
    <source>
        <dbReference type="ARBA" id="ARBA00023125"/>
    </source>
</evidence>
<reference evidence="5" key="1">
    <citation type="submission" date="2011-01" db="EMBL/GenBank/DDBJ databases">
        <title>The Genome Sequence of Nematocida parisii strain ERTm3.</title>
        <authorList>
            <consortium name="The Broad Institute Genome Sequencing Platform"/>
            <consortium name="The Broad Institute Genome Sequencing Center for Infectious Disease"/>
            <person name="Cuomo C."/>
            <person name="Troemel E."/>
            <person name="Young S.K."/>
            <person name="Zeng Q."/>
            <person name="Gargeya S."/>
            <person name="Fitzgerald M."/>
            <person name="Haas B."/>
            <person name="Abouelleil A."/>
            <person name="Alvarado L."/>
            <person name="Arachchi H.M."/>
            <person name="Berlin A."/>
            <person name="Chapman S.B."/>
            <person name="Gearin G."/>
            <person name="Goldberg J."/>
            <person name="Griggs A."/>
            <person name="Gujja S."/>
            <person name="Hansen M."/>
            <person name="Heiman D."/>
            <person name="Howarth C."/>
            <person name="Larimer J."/>
            <person name="Lui A."/>
            <person name="MacDonald P.J.P."/>
            <person name="McCowen C."/>
            <person name="Montmayeur A."/>
            <person name="Murphy C."/>
            <person name="Neiman D."/>
            <person name="Pearson M."/>
            <person name="Priest M."/>
            <person name="Roberts A."/>
            <person name="Saif S."/>
            <person name="Shea T."/>
            <person name="Sisk P."/>
            <person name="Stolte C."/>
            <person name="Sykes S."/>
            <person name="Wortman J."/>
            <person name="Nusbaum C."/>
            <person name="Birren B."/>
        </authorList>
    </citation>
    <scope>NUCLEOTIDE SEQUENCE</scope>
    <source>
        <strain evidence="5">ERTm3</strain>
    </source>
</reference>
<protein>
    <recommendedName>
        <fullName evidence="4">OB domain-containing protein</fullName>
    </recommendedName>
</protein>
<dbReference type="Proteomes" id="UP000002872">
    <property type="component" value="Unassembled WGS sequence"/>
</dbReference>
<evidence type="ECO:0000256" key="1">
    <source>
        <dbReference type="ARBA" id="ARBA00004123"/>
    </source>
</evidence>
<dbReference type="GO" id="GO:0003677">
    <property type="term" value="F:DNA binding"/>
    <property type="evidence" value="ECO:0007669"/>
    <property type="project" value="UniProtKB-KW"/>
</dbReference>
<dbReference type="InterPro" id="IPR004365">
    <property type="entry name" value="NA-bd_OB_tRNA"/>
</dbReference>
<dbReference type="Pfam" id="PF01336">
    <property type="entry name" value="tRNA_anti-codon"/>
    <property type="match status" value="1"/>
</dbReference>
<comment type="subcellular location">
    <subcellularLocation>
        <location evidence="1">Nucleus</location>
    </subcellularLocation>
</comment>
<keyword evidence="2" id="KW-0238">DNA-binding</keyword>
<dbReference type="HOGENOM" id="CLU_1180517_0_0_1"/>
<evidence type="ECO:0000313" key="5">
    <source>
        <dbReference type="EMBL" id="EIJ88726.1"/>
    </source>
</evidence>
<dbReference type="OrthoDB" id="25571at2759"/>
<dbReference type="OMA" id="MINASFW"/>
<evidence type="ECO:0000259" key="4">
    <source>
        <dbReference type="Pfam" id="PF01336"/>
    </source>
</evidence>
<dbReference type="Gene3D" id="2.40.50.140">
    <property type="entry name" value="Nucleic acid-binding proteins"/>
    <property type="match status" value="1"/>
</dbReference>
<dbReference type="STRING" id="935791.I3EHM9"/>
<sequence>MSSLPISEARGSQFIRRMSIKHVNQVEFDEESKQNTQFRGQGVSLVELMGWITFENDSVHGGKKFTLSDGTGSISCLLWDEKDSSHIKKGAYIRIVGSLSKHEQNISINCTITTPITDGNSVMYHLLMRIIDAPRASQKDLLAPSIISENAPAASQREEVHLGNFKKIHLDILSFFSNNQGETGLPINIVVSSLTSSKVYSSAEIDSGLQYLIRAGKLFYSTEDKKTLALLD</sequence>
<proteinExistence type="predicted"/>
<feature type="domain" description="OB" evidence="4">
    <location>
        <begin position="46"/>
        <end position="111"/>
    </location>
</feature>
<dbReference type="InterPro" id="IPR040260">
    <property type="entry name" value="RFA2-like"/>
</dbReference>
<dbReference type="EMBL" id="GL870878">
    <property type="protein sequence ID" value="EIJ88726.1"/>
    <property type="molecule type" value="Genomic_DNA"/>
</dbReference>
<keyword evidence="6" id="KW-1185">Reference proteome</keyword>
<dbReference type="GO" id="GO:0005634">
    <property type="term" value="C:nucleus"/>
    <property type="evidence" value="ECO:0007669"/>
    <property type="project" value="UniProtKB-SubCell"/>
</dbReference>
<evidence type="ECO:0000313" key="6">
    <source>
        <dbReference type="Proteomes" id="UP000002872"/>
    </source>
</evidence>
<accession>I3EHM9</accession>
<dbReference type="InterPro" id="IPR012340">
    <property type="entry name" value="NA-bd_OB-fold"/>
</dbReference>
<dbReference type="PANTHER" id="PTHR13989:SF16">
    <property type="entry name" value="REPLICATION PROTEIN A2"/>
    <property type="match status" value="1"/>
</dbReference>
<name>I3EHM9_NEMP3</name>
<dbReference type="InParanoid" id="I3EHM9"/>